<dbReference type="GO" id="GO:0018845">
    <property type="term" value="F:2-hydroxychromene-2-carboxylate isomerase activity"/>
    <property type="evidence" value="ECO:0007669"/>
    <property type="project" value="UniProtKB-UniRule"/>
</dbReference>
<dbReference type="PANTHER" id="PTHR42943:SF2">
    <property type="entry name" value="GLUTATHIONE S-TRANSFERASE KAPPA 1"/>
    <property type="match status" value="1"/>
</dbReference>
<comment type="similarity">
    <text evidence="1">Belongs to the GST superfamily. NadH family.</text>
</comment>
<dbReference type="Gene3D" id="3.40.30.10">
    <property type="entry name" value="Glutaredoxin"/>
    <property type="match status" value="1"/>
</dbReference>
<dbReference type="InterPro" id="IPR014440">
    <property type="entry name" value="HCCAis_GSTk"/>
</dbReference>
<reference evidence="4 5" key="1">
    <citation type="journal article" date="2014" name="Genome Announc.">
        <title>Draft Genome Sequence of Lutibaculum baratangense Strain AMV1T, Isolated from a Mud Volcano in Andamans, India.</title>
        <authorList>
            <person name="Singh A."/>
            <person name="Sreenivas A."/>
            <person name="Sathyanarayana Reddy G."/>
            <person name="Pinnaka A.K."/>
            <person name="Shivaji S."/>
        </authorList>
    </citation>
    <scope>NUCLEOTIDE SEQUENCE [LARGE SCALE GENOMIC DNA]</scope>
    <source>
        <strain evidence="4 5">AMV1</strain>
    </source>
</reference>
<proteinExistence type="inferred from homology"/>
<dbReference type="Proteomes" id="UP000017819">
    <property type="component" value="Unassembled WGS sequence"/>
</dbReference>
<organism evidence="4 5">
    <name type="scientific">Lutibaculum baratangense AMV1</name>
    <dbReference type="NCBI Taxonomy" id="631454"/>
    <lineage>
        <taxon>Bacteria</taxon>
        <taxon>Pseudomonadati</taxon>
        <taxon>Pseudomonadota</taxon>
        <taxon>Alphaproteobacteria</taxon>
        <taxon>Hyphomicrobiales</taxon>
        <taxon>Tepidamorphaceae</taxon>
        <taxon>Lutibaculum</taxon>
    </lineage>
</organism>
<keyword evidence="5" id="KW-1185">Reference proteome</keyword>
<gene>
    <name evidence="4" type="ORF">N177_1454</name>
</gene>
<dbReference type="PANTHER" id="PTHR42943">
    <property type="entry name" value="GLUTATHIONE S-TRANSFERASE KAPPA"/>
    <property type="match status" value="1"/>
</dbReference>
<dbReference type="Pfam" id="PF01323">
    <property type="entry name" value="DSBA"/>
    <property type="match status" value="1"/>
</dbReference>
<evidence type="ECO:0000259" key="3">
    <source>
        <dbReference type="Pfam" id="PF01323"/>
    </source>
</evidence>
<dbReference type="STRING" id="631454.N177_1454"/>
<dbReference type="InterPro" id="IPR001853">
    <property type="entry name" value="DSBA-like_thioredoxin_dom"/>
</dbReference>
<feature type="active site" description="Nucleophile" evidence="2">
    <location>
        <position position="12"/>
    </location>
</feature>
<dbReference type="eggNOG" id="COG3917">
    <property type="taxonomic scope" value="Bacteria"/>
</dbReference>
<feature type="domain" description="DSBA-like thioredoxin" evidence="3">
    <location>
        <begin position="3"/>
        <end position="191"/>
    </location>
</feature>
<comment type="catalytic activity">
    <reaction evidence="1">
        <text>2-hydroxychromene-2-carboxylate = (3E)-4-(2-hydroxyphenyl)-2-oxobut-3-enoate</text>
        <dbReference type="Rhea" id="RHEA:27401"/>
        <dbReference type="ChEBI" id="CHEBI:59350"/>
        <dbReference type="ChEBI" id="CHEBI:59353"/>
        <dbReference type="EC" id="5.99.1.4"/>
    </reaction>
</comment>
<dbReference type="AlphaFoldDB" id="V4RLD1"/>
<protein>
    <recommendedName>
        <fullName evidence="1">2-hydroxychromene-2-carboxylate isomerase</fullName>
        <ecNumber evidence="1">5.99.1.4</ecNumber>
    </recommendedName>
</protein>
<evidence type="ECO:0000256" key="2">
    <source>
        <dbReference type="PIRSR" id="PIRSR006386-1"/>
    </source>
</evidence>
<sequence>MPTLDFWYDFASTYSYLSAMRIGRAAAACGVTVRYRPFLLGPIFAAQGWTTSPFNLLPAKGAHMWRDMERLCARARLPFRRPDPFPQNSVLAARLALVGLDEGWGERFTETVFAAEFGRGLDISSRETLGGLLRPLGLDPEDTIERALARSNKERLRIQTARAQETGIFGAPSFVTEGGELFWGDDRLDQALEWAVAELQSRR</sequence>
<comment type="caution">
    <text evidence="4">The sequence shown here is derived from an EMBL/GenBank/DDBJ whole genome shotgun (WGS) entry which is preliminary data.</text>
</comment>
<dbReference type="RefSeq" id="WP_023431599.1">
    <property type="nucleotide sequence ID" value="NZ_AWXZ01000017.1"/>
</dbReference>
<accession>V4RLD1</accession>
<dbReference type="GO" id="GO:0004364">
    <property type="term" value="F:glutathione transferase activity"/>
    <property type="evidence" value="ECO:0007669"/>
    <property type="project" value="TreeGrafter"/>
</dbReference>
<dbReference type="GO" id="GO:1901170">
    <property type="term" value="P:naphthalene catabolic process"/>
    <property type="evidence" value="ECO:0007669"/>
    <property type="project" value="InterPro"/>
</dbReference>
<dbReference type="SUPFAM" id="SSF52833">
    <property type="entry name" value="Thioredoxin-like"/>
    <property type="match status" value="1"/>
</dbReference>
<dbReference type="InterPro" id="IPR051924">
    <property type="entry name" value="GST_Kappa/NadH"/>
</dbReference>
<keyword evidence="1 4" id="KW-0413">Isomerase</keyword>
<evidence type="ECO:0000256" key="1">
    <source>
        <dbReference type="PIRNR" id="PIRNR006386"/>
    </source>
</evidence>
<dbReference type="EC" id="5.99.1.4" evidence="1"/>
<name>V4RLD1_9HYPH</name>
<dbReference type="EMBL" id="AWXZ01000017">
    <property type="protein sequence ID" value="ESR26119.1"/>
    <property type="molecule type" value="Genomic_DNA"/>
</dbReference>
<dbReference type="CDD" id="cd03022">
    <property type="entry name" value="DsbA_HCCA_Iso"/>
    <property type="match status" value="1"/>
</dbReference>
<dbReference type="InterPro" id="IPR036249">
    <property type="entry name" value="Thioredoxin-like_sf"/>
</dbReference>
<dbReference type="PIRSF" id="PIRSF006386">
    <property type="entry name" value="HCCAis_GSTk"/>
    <property type="match status" value="1"/>
</dbReference>
<evidence type="ECO:0000313" key="4">
    <source>
        <dbReference type="EMBL" id="ESR26119.1"/>
    </source>
</evidence>
<dbReference type="InterPro" id="IPR044087">
    <property type="entry name" value="NahD-like"/>
</dbReference>
<dbReference type="GO" id="GO:0004602">
    <property type="term" value="F:glutathione peroxidase activity"/>
    <property type="evidence" value="ECO:0007669"/>
    <property type="project" value="TreeGrafter"/>
</dbReference>
<evidence type="ECO:0000313" key="5">
    <source>
        <dbReference type="Proteomes" id="UP000017819"/>
    </source>
</evidence>
<dbReference type="GO" id="GO:0006749">
    <property type="term" value="P:glutathione metabolic process"/>
    <property type="evidence" value="ECO:0007669"/>
    <property type="project" value="TreeGrafter"/>
</dbReference>
<dbReference type="PATRIC" id="fig|631454.5.peg.1439"/>